<organism evidence="3 4">
    <name type="scientific">Crenothrix polyspora</name>
    <dbReference type="NCBI Taxonomy" id="360316"/>
    <lineage>
        <taxon>Bacteria</taxon>
        <taxon>Pseudomonadati</taxon>
        <taxon>Pseudomonadota</taxon>
        <taxon>Gammaproteobacteria</taxon>
        <taxon>Methylococcales</taxon>
        <taxon>Crenotrichaceae</taxon>
        <taxon>Crenothrix</taxon>
    </lineage>
</organism>
<name>A0A1R4HA45_9GAMM</name>
<dbReference type="GO" id="GO:0016853">
    <property type="term" value="F:isomerase activity"/>
    <property type="evidence" value="ECO:0007669"/>
    <property type="project" value="UniProtKB-KW"/>
</dbReference>
<gene>
    <name evidence="3" type="ORF">CRENPOLYSF2_3060002</name>
</gene>
<dbReference type="InterPro" id="IPR000866">
    <property type="entry name" value="AhpC/TSA"/>
</dbReference>
<proteinExistence type="predicted"/>
<dbReference type="PANTHER" id="PTHR42852">
    <property type="entry name" value="THIOL:DISULFIDE INTERCHANGE PROTEIN DSBE"/>
    <property type="match status" value="1"/>
</dbReference>
<dbReference type="CDD" id="cd02966">
    <property type="entry name" value="TlpA_like_family"/>
    <property type="match status" value="1"/>
</dbReference>
<dbReference type="EMBL" id="FUKJ01000231">
    <property type="protein sequence ID" value="SJM93056.1"/>
    <property type="molecule type" value="Genomic_DNA"/>
</dbReference>
<dbReference type="PANTHER" id="PTHR42852:SF17">
    <property type="entry name" value="THIOREDOXIN-LIKE PROTEIN HI_1115"/>
    <property type="match status" value="1"/>
</dbReference>
<dbReference type="InterPro" id="IPR013766">
    <property type="entry name" value="Thioredoxin_domain"/>
</dbReference>
<keyword evidence="3" id="KW-0413">Isomerase</keyword>
<dbReference type="PROSITE" id="PS00194">
    <property type="entry name" value="THIOREDOXIN_1"/>
    <property type="match status" value="1"/>
</dbReference>
<dbReference type="RefSeq" id="WP_087147232.1">
    <property type="nucleotide sequence ID" value="NZ_FUKJ01000231.1"/>
</dbReference>
<dbReference type="GO" id="GO:0015036">
    <property type="term" value="F:disulfide oxidoreductase activity"/>
    <property type="evidence" value="ECO:0007669"/>
    <property type="project" value="UniProtKB-ARBA"/>
</dbReference>
<dbReference type="InterPro" id="IPR036249">
    <property type="entry name" value="Thioredoxin-like_sf"/>
</dbReference>
<sequence length="172" mass="19001">MKKILLIIVIGLITLAAGFGVQKAVSVLNKSKYISVTEFSLPDNTGKQHAISEWKDKLRVINFWATWCPPCREELPLFVELQKQYADKNVQVLGIAIDDAESVAEFLKKLPVNYPMLIAGQGGIELAFSLGNFASAIPYTIIVDKENNVVFQHSGEITKVQLQEAIDGLLAQ</sequence>
<keyword evidence="1" id="KW-0676">Redox-active center</keyword>
<evidence type="ECO:0000256" key="1">
    <source>
        <dbReference type="ARBA" id="ARBA00023284"/>
    </source>
</evidence>
<dbReference type="Gene3D" id="3.40.30.10">
    <property type="entry name" value="Glutaredoxin"/>
    <property type="match status" value="1"/>
</dbReference>
<dbReference type="Proteomes" id="UP000195442">
    <property type="component" value="Unassembled WGS sequence"/>
</dbReference>
<accession>A0A1R4HA45</accession>
<feature type="domain" description="Thioredoxin" evidence="2">
    <location>
        <begin position="30"/>
        <end position="171"/>
    </location>
</feature>
<dbReference type="OrthoDB" id="9788279at2"/>
<dbReference type="PROSITE" id="PS51352">
    <property type="entry name" value="THIOREDOXIN_2"/>
    <property type="match status" value="1"/>
</dbReference>
<keyword evidence="4" id="KW-1185">Reference proteome</keyword>
<evidence type="ECO:0000313" key="4">
    <source>
        <dbReference type="Proteomes" id="UP000195442"/>
    </source>
</evidence>
<evidence type="ECO:0000313" key="3">
    <source>
        <dbReference type="EMBL" id="SJM93056.1"/>
    </source>
</evidence>
<evidence type="ECO:0000259" key="2">
    <source>
        <dbReference type="PROSITE" id="PS51352"/>
    </source>
</evidence>
<protein>
    <submittedName>
        <fullName evidence="3">Thiol-disulfide isomerase-like thioredoxin</fullName>
    </submittedName>
</protein>
<dbReference type="InterPro" id="IPR050553">
    <property type="entry name" value="Thioredoxin_ResA/DsbE_sf"/>
</dbReference>
<dbReference type="GO" id="GO:0016209">
    <property type="term" value="F:antioxidant activity"/>
    <property type="evidence" value="ECO:0007669"/>
    <property type="project" value="InterPro"/>
</dbReference>
<dbReference type="SUPFAM" id="SSF52833">
    <property type="entry name" value="Thioredoxin-like"/>
    <property type="match status" value="1"/>
</dbReference>
<dbReference type="AlphaFoldDB" id="A0A1R4HA45"/>
<dbReference type="Pfam" id="PF00578">
    <property type="entry name" value="AhpC-TSA"/>
    <property type="match status" value="1"/>
</dbReference>
<dbReference type="InterPro" id="IPR017937">
    <property type="entry name" value="Thioredoxin_CS"/>
</dbReference>
<reference evidence="4" key="1">
    <citation type="submission" date="2017-02" db="EMBL/GenBank/DDBJ databases">
        <authorList>
            <person name="Daims H."/>
        </authorList>
    </citation>
    <scope>NUCLEOTIDE SEQUENCE [LARGE SCALE GENOMIC DNA]</scope>
</reference>